<comment type="subcellular location">
    <subcellularLocation>
        <location evidence="1">Cell membrane</location>
        <topology evidence="1">Multi-pass membrane protein</topology>
    </subcellularLocation>
</comment>
<keyword evidence="2" id="KW-1003">Cell membrane</keyword>
<dbReference type="Pfam" id="PF08395">
    <property type="entry name" value="7tm_7"/>
    <property type="match status" value="1"/>
</dbReference>
<evidence type="ECO:0000256" key="1">
    <source>
        <dbReference type="ARBA" id="ARBA00004651"/>
    </source>
</evidence>
<evidence type="ECO:0000313" key="9">
    <source>
        <dbReference type="Proteomes" id="UP000677054"/>
    </source>
</evidence>
<feature type="transmembrane region" description="Helical" evidence="7">
    <location>
        <begin position="70"/>
        <end position="94"/>
    </location>
</feature>
<sequence>MRMRERFASKPARGEKKRKQHEKQPAVSAERNDMQFDLVIAPEYCIRLNYRIFGFFPFSLTPEFPIRIPLLIYSFLLIAAYILTLYCHNAPILSKMGATLSVADFKSVLNLVRFNVQIVTIVMVFSSFILFFKFLNFRQLVRNGTIHFTTEEHRRIRSRVYAAGLVAPSLCVFILGQGLAMLVRGGVELDITMVLGIILSLTLPSLEEGIFSSIMVAISAGFDCLNLKGSQLTDGKEACSSVQDLRRRHGRLSDVLDLTSRLFSEILLLRALTTFLE</sequence>
<feature type="transmembrane region" description="Helical" evidence="7">
    <location>
        <begin position="114"/>
        <end position="132"/>
    </location>
</feature>
<dbReference type="Proteomes" id="UP000677054">
    <property type="component" value="Unassembled WGS sequence"/>
</dbReference>
<organism evidence="8">
    <name type="scientific">Darwinula stevensoni</name>
    <dbReference type="NCBI Taxonomy" id="69355"/>
    <lineage>
        <taxon>Eukaryota</taxon>
        <taxon>Metazoa</taxon>
        <taxon>Ecdysozoa</taxon>
        <taxon>Arthropoda</taxon>
        <taxon>Crustacea</taxon>
        <taxon>Oligostraca</taxon>
        <taxon>Ostracoda</taxon>
        <taxon>Podocopa</taxon>
        <taxon>Podocopida</taxon>
        <taxon>Darwinulocopina</taxon>
        <taxon>Darwinuloidea</taxon>
        <taxon>Darwinulidae</taxon>
        <taxon>Darwinula</taxon>
    </lineage>
</organism>
<gene>
    <name evidence="8" type="ORF">DSTB1V02_LOCUS1402</name>
</gene>
<name>A0A7R8X5N0_9CRUS</name>
<evidence type="ECO:0000313" key="8">
    <source>
        <dbReference type="EMBL" id="CAD7241411.1"/>
    </source>
</evidence>
<keyword evidence="9" id="KW-1185">Reference proteome</keyword>
<dbReference type="EMBL" id="CAJPEV010000133">
    <property type="protein sequence ID" value="CAG0881111.1"/>
    <property type="molecule type" value="Genomic_DNA"/>
</dbReference>
<evidence type="ECO:0000256" key="5">
    <source>
        <dbReference type="ARBA" id="ARBA00023136"/>
    </source>
</evidence>
<evidence type="ECO:0000256" key="3">
    <source>
        <dbReference type="ARBA" id="ARBA00022692"/>
    </source>
</evidence>
<dbReference type="InterPro" id="IPR013604">
    <property type="entry name" value="7TM_chemorcpt"/>
</dbReference>
<keyword evidence="4 7" id="KW-1133">Transmembrane helix</keyword>
<dbReference type="AlphaFoldDB" id="A0A7R8X5N0"/>
<feature type="transmembrane region" description="Helical" evidence="7">
    <location>
        <begin position="160"/>
        <end position="183"/>
    </location>
</feature>
<keyword evidence="5 7" id="KW-0472">Membrane</keyword>
<feature type="compositionally biased region" description="Basic and acidic residues" evidence="6">
    <location>
        <begin position="1"/>
        <end position="14"/>
    </location>
</feature>
<evidence type="ECO:0000256" key="4">
    <source>
        <dbReference type="ARBA" id="ARBA00022989"/>
    </source>
</evidence>
<feature type="region of interest" description="Disordered" evidence="6">
    <location>
        <begin position="1"/>
        <end position="29"/>
    </location>
</feature>
<dbReference type="GO" id="GO:0005886">
    <property type="term" value="C:plasma membrane"/>
    <property type="evidence" value="ECO:0007669"/>
    <property type="project" value="UniProtKB-SubCell"/>
</dbReference>
<evidence type="ECO:0000256" key="7">
    <source>
        <dbReference type="SAM" id="Phobius"/>
    </source>
</evidence>
<proteinExistence type="predicted"/>
<evidence type="ECO:0000256" key="6">
    <source>
        <dbReference type="SAM" id="MobiDB-lite"/>
    </source>
</evidence>
<keyword evidence="3 7" id="KW-0812">Transmembrane</keyword>
<reference evidence="8" key="1">
    <citation type="submission" date="2020-11" db="EMBL/GenBank/DDBJ databases">
        <authorList>
            <person name="Tran Van P."/>
        </authorList>
    </citation>
    <scope>NUCLEOTIDE SEQUENCE</scope>
</reference>
<evidence type="ECO:0000256" key="2">
    <source>
        <dbReference type="ARBA" id="ARBA00022475"/>
    </source>
</evidence>
<protein>
    <submittedName>
        <fullName evidence="8">Uncharacterized protein</fullName>
    </submittedName>
</protein>
<dbReference type="EMBL" id="LR899650">
    <property type="protein sequence ID" value="CAD7241411.1"/>
    <property type="molecule type" value="Genomic_DNA"/>
</dbReference>
<dbReference type="GO" id="GO:0050909">
    <property type="term" value="P:sensory perception of taste"/>
    <property type="evidence" value="ECO:0007669"/>
    <property type="project" value="InterPro"/>
</dbReference>
<accession>A0A7R8X5N0</accession>